<dbReference type="Proteomes" id="UP000014601">
    <property type="component" value="Unassembled WGS sequence"/>
</dbReference>
<comment type="caution">
    <text evidence="2">The sequence shown here is derived from an EMBL/GenBank/DDBJ whole genome shotgun (WGS) entry which is preliminary data.</text>
</comment>
<evidence type="ECO:0000256" key="1">
    <source>
        <dbReference type="ARBA" id="ARBA00009981"/>
    </source>
</evidence>
<comment type="similarity">
    <text evidence="1">Belongs to the phD/YefM antitoxin family.</text>
</comment>
<dbReference type="PATRIC" id="fig|1261061.4.peg.999"/>
<reference evidence="2 3" key="1">
    <citation type="submission" date="2013-06" db="EMBL/GenBank/DDBJ databases">
        <authorList>
            <person name="Weinstock G."/>
            <person name="Sodergren E."/>
            <person name="Lobos E.A."/>
            <person name="Fulton L."/>
            <person name="Fulton R."/>
            <person name="Courtney L."/>
            <person name="Fronick C."/>
            <person name="O'Laughlin M."/>
            <person name="Godfrey J."/>
            <person name="Wilson R.M."/>
            <person name="Miner T."/>
            <person name="Farmer C."/>
            <person name="Delehaunty K."/>
            <person name="Cordes M."/>
            <person name="Minx P."/>
            <person name="Tomlinson C."/>
            <person name="Chen J."/>
            <person name="Wollam A."/>
            <person name="Pepin K.H."/>
            <person name="Bhonagiri V."/>
            <person name="Zhang X."/>
            <person name="Warren W."/>
            <person name="Mitreva M."/>
            <person name="Mardis E.R."/>
            <person name="Wilson R.K."/>
        </authorList>
    </citation>
    <scope>NUCLEOTIDE SEQUENCE [LARGE SCALE GENOMIC DNA]</scope>
    <source>
        <strain evidence="2 3">JCP7719</strain>
    </source>
</reference>
<dbReference type="SUPFAM" id="SSF143120">
    <property type="entry name" value="YefM-like"/>
    <property type="match status" value="1"/>
</dbReference>
<organism evidence="2 3">
    <name type="scientific">Gardnerella pickettii JCP7719</name>
    <dbReference type="NCBI Taxonomy" id="1261061"/>
    <lineage>
        <taxon>Bacteria</taxon>
        <taxon>Bacillati</taxon>
        <taxon>Actinomycetota</taxon>
        <taxon>Actinomycetes</taxon>
        <taxon>Bifidobacteriales</taxon>
        <taxon>Bifidobacteriaceae</taxon>
        <taxon>Gardnerella</taxon>
        <taxon>Gardnerella pickettii</taxon>
    </lineage>
</organism>
<evidence type="ECO:0000313" key="3">
    <source>
        <dbReference type="Proteomes" id="UP000014601"/>
    </source>
</evidence>
<gene>
    <name evidence="2" type="ORF">HMPREF1576_01167</name>
</gene>
<protein>
    <submittedName>
        <fullName evidence="2">Toxin-antitoxin system, antitoxin component, PHD family</fullName>
    </submittedName>
</protein>
<dbReference type="AlphaFoldDB" id="S4GKR6"/>
<evidence type="ECO:0000313" key="2">
    <source>
        <dbReference type="EMBL" id="EPI49964.1"/>
    </source>
</evidence>
<dbReference type="HOGENOM" id="CLU_176907_0_0_11"/>
<sequence length="105" mass="12010">MKYLGFIYPKIYAIILLKMEVIDMNVNTDTLVSISEANQNFSRVARLVDTYGSAVILKNNAPRYVILEFPKAKTEKVTVPTDDEVMALSDMFIKKNKKVYEELAK</sequence>
<proteinExistence type="inferred from homology"/>
<accession>S4GKR6</accession>
<name>S4GKR6_9BIFI</name>
<dbReference type="InterPro" id="IPR036165">
    <property type="entry name" value="YefM-like_sf"/>
</dbReference>
<dbReference type="EMBL" id="ATJO01000121">
    <property type="protein sequence ID" value="EPI49964.1"/>
    <property type="molecule type" value="Genomic_DNA"/>
</dbReference>